<dbReference type="RefSeq" id="WP_191144600.1">
    <property type="nucleotide sequence ID" value="NZ_JACXAF010000009.1"/>
</dbReference>
<feature type="signal peptide" evidence="1">
    <location>
        <begin position="1"/>
        <end position="21"/>
    </location>
</feature>
<sequence length="214" mass="23435">MSIVGSLFSAVLLLSSGTVTVSVPVVSQPQWETSAFSVNGRVVEPASAGGALMIAASNYLTLPKSSLSSPLVDKLALPPMIMATIESLPEYRLSILTLELPTEQVNLHRPSATRAGYMWESAYHKLSNEIDGVRIRYVRQVQYKRGEQWYVAASWDLPIASRSGRGRSAAVGMADALGQDRNRQRLNTGWIITIPDPNVTEYRIIHGYGAFADR</sequence>
<comment type="caution">
    <text evidence="2">The sequence shown here is derived from an EMBL/GenBank/DDBJ whole genome shotgun (WGS) entry which is preliminary data.</text>
</comment>
<dbReference type="EMBL" id="JACXAF010000009">
    <property type="protein sequence ID" value="MBD1389494.1"/>
    <property type="molecule type" value="Genomic_DNA"/>
</dbReference>
<name>A0A8J6QRS7_9GAMM</name>
<dbReference type="Proteomes" id="UP000638014">
    <property type="component" value="Unassembled WGS sequence"/>
</dbReference>
<feature type="chain" id="PRO_5035198034" description="YjbF family lipoprotein" evidence="1">
    <location>
        <begin position="22"/>
        <end position="214"/>
    </location>
</feature>
<evidence type="ECO:0008006" key="4">
    <source>
        <dbReference type="Google" id="ProtNLM"/>
    </source>
</evidence>
<reference evidence="2" key="1">
    <citation type="submission" date="2020-09" db="EMBL/GenBank/DDBJ databases">
        <title>A novel bacterium of genus Neiella, isolated from South China Sea.</title>
        <authorList>
            <person name="Huang H."/>
            <person name="Mo K."/>
            <person name="Hu Y."/>
        </authorList>
    </citation>
    <scope>NUCLEOTIDE SEQUENCE</scope>
    <source>
        <strain evidence="2">HB171785</strain>
    </source>
</reference>
<keyword evidence="3" id="KW-1185">Reference proteome</keyword>
<organism evidence="2 3">
    <name type="scientific">Neiella litorisoli</name>
    <dbReference type="NCBI Taxonomy" id="2771431"/>
    <lineage>
        <taxon>Bacteria</taxon>
        <taxon>Pseudomonadati</taxon>
        <taxon>Pseudomonadota</taxon>
        <taxon>Gammaproteobacteria</taxon>
        <taxon>Alteromonadales</taxon>
        <taxon>Echinimonadaceae</taxon>
        <taxon>Neiella</taxon>
    </lineage>
</organism>
<dbReference type="AlphaFoldDB" id="A0A8J6QRS7"/>
<proteinExistence type="predicted"/>
<protein>
    <recommendedName>
        <fullName evidence="4">YjbF family lipoprotein</fullName>
    </recommendedName>
</protein>
<evidence type="ECO:0000256" key="1">
    <source>
        <dbReference type="SAM" id="SignalP"/>
    </source>
</evidence>
<evidence type="ECO:0000313" key="2">
    <source>
        <dbReference type="EMBL" id="MBD1389494.1"/>
    </source>
</evidence>
<accession>A0A8J6QRS7</accession>
<gene>
    <name evidence="2" type="ORF">IC617_08645</name>
</gene>
<evidence type="ECO:0000313" key="3">
    <source>
        <dbReference type="Proteomes" id="UP000638014"/>
    </source>
</evidence>
<keyword evidence="1" id="KW-0732">Signal</keyword>